<dbReference type="Pfam" id="PF11929">
    <property type="entry name" value="DUF3447"/>
    <property type="match status" value="1"/>
</dbReference>
<proteinExistence type="predicted"/>
<evidence type="ECO:0000256" key="1">
    <source>
        <dbReference type="PROSITE-ProRule" id="PRU00023"/>
    </source>
</evidence>
<dbReference type="SUPFAM" id="SSF48403">
    <property type="entry name" value="Ankyrin repeat"/>
    <property type="match status" value="1"/>
</dbReference>
<dbReference type="OrthoDB" id="5386533at2759"/>
<dbReference type="PROSITE" id="PS50088">
    <property type="entry name" value="ANK_REPEAT"/>
    <property type="match status" value="3"/>
</dbReference>
<dbReference type="InterPro" id="IPR020683">
    <property type="entry name" value="DUF3447"/>
</dbReference>
<protein>
    <recommendedName>
        <fullName evidence="2">DUF3447 domain-containing protein</fullName>
    </recommendedName>
</protein>
<keyword evidence="1" id="KW-0040">ANK repeat</keyword>
<dbReference type="VEuPathDB" id="TrichDB:TVAGG3_0773920"/>
<dbReference type="SMR" id="A2EDW3"/>
<dbReference type="PANTHER" id="PTHR24182:SF13">
    <property type="entry name" value="LD18443P"/>
    <property type="match status" value="1"/>
</dbReference>
<accession>A2EDW3</accession>
<organism evidence="3 4">
    <name type="scientific">Trichomonas vaginalis (strain ATCC PRA-98 / G3)</name>
    <dbReference type="NCBI Taxonomy" id="412133"/>
    <lineage>
        <taxon>Eukaryota</taxon>
        <taxon>Metamonada</taxon>
        <taxon>Parabasalia</taxon>
        <taxon>Trichomonadida</taxon>
        <taxon>Trichomonadidae</taxon>
        <taxon>Trichomonas</taxon>
    </lineage>
</organism>
<dbReference type="VEuPathDB" id="TrichDB:TVAG_363940"/>
<dbReference type="Gene3D" id="1.25.40.20">
    <property type="entry name" value="Ankyrin repeat-containing domain"/>
    <property type="match status" value="1"/>
</dbReference>
<dbReference type="InterPro" id="IPR002110">
    <property type="entry name" value="Ankyrin_rpt"/>
</dbReference>
<dbReference type="eggNOG" id="KOG2319">
    <property type="taxonomic scope" value="Eukaryota"/>
</dbReference>
<dbReference type="InterPro" id="IPR036770">
    <property type="entry name" value="Ankyrin_rpt-contain_sf"/>
</dbReference>
<feature type="repeat" description="ANK" evidence="1">
    <location>
        <begin position="334"/>
        <end position="366"/>
    </location>
</feature>
<feature type="repeat" description="ANK" evidence="1">
    <location>
        <begin position="400"/>
        <end position="420"/>
    </location>
</feature>
<dbReference type="Pfam" id="PF12796">
    <property type="entry name" value="Ank_2"/>
    <property type="match status" value="1"/>
</dbReference>
<dbReference type="VEuPathDB" id="TrichDB:TVAGG3_0392100"/>
<dbReference type="SMART" id="SM00248">
    <property type="entry name" value="ANK"/>
    <property type="match status" value="6"/>
</dbReference>
<evidence type="ECO:0000259" key="2">
    <source>
        <dbReference type="Pfam" id="PF11929"/>
    </source>
</evidence>
<dbReference type="PROSITE" id="PS50297">
    <property type="entry name" value="ANK_REP_REGION"/>
    <property type="match status" value="2"/>
</dbReference>
<reference evidence="3" key="1">
    <citation type="submission" date="2006-10" db="EMBL/GenBank/DDBJ databases">
        <authorList>
            <person name="Amadeo P."/>
            <person name="Zhao Q."/>
            <person name="Wortman J."/>
            <person name="Fraser-Liggett C."/>
            <person name="Carlton J."/>
        </authorList>
    </citation>
    <scope>NUCLEOTIDE SEQUENCE</scope>
    <source>
        <strain evidence="3">G3</strain>
    </source>
</reference>
<dbReference type="PANTHER" id="PTHR24182">
    <property type="entry name" value="ANKYRIN REPEAT AND SOCS BOX CONTAINING 4"/>
    <property type="match status" value="1"/>
</dbReference>
<dbReference type="InParanoid" id="A2EDW3"/>
<feature type="repeat" description="ANK" evidence="1">
    <location>
        <begin position="371"/>
        <end position="399"/>
    </location>
</feature>
<keyword evidence="4" id="KW-1185">Reference proteome</keyword>
<dbReference type="Proteomes" id="UP000001542">
    <property type="component" value="Unassembled WGS sequence"/>
</dbReference>
<sequence length="432" mass="49680">MEIFKAHHDTYDALYKLNSNDPQEIENLFNLIKSNMSKPELITAQNLLSSIGVLFSYKNHYLRGYLLLFKKIYEEFQPKRIINVPRILHYFLYKEYGIVIDEAIKNSFKKLESKNYSLEVHEENTILRAIMDDDVESFISFTERSGFDENFIMKNNDLYPYLECGYSYLDLCCFHGSVKCFKFFGTKFGFDIAEDTVSLSFLSGNPDIMFECLKVKKPDFWAMKYAVFTHNMDFVAFLMNEYKIDIDLCSCARFNNIQAFLAYLDQTHDYNKCYAHSPGFNIPFLCKYLLSNGAKIGSREEKLSPAHYAALTNAVDALEYLISIGESVNYCSYMDGAPIHFAAEYNGKEFIKILLDNNVNVNEKGNACKIPLILAADEGCLETVEFLIANGANINASDNEGKTALHYAAESDFPEVIELLRLHQHDKKYSKF</sequence>
<dbReference type="EMBL" id="DS113363">
    <property type="protein sequence ID" value="EAY09179.1"/>
    <property type="molecule type" value="Genomic_DNA"/>
</dbReference>
<gene>
    <name evidence="3" type="ORF">TVAG_363940</name>
</gene>
<name>A2EDW3_TRIV3</name>
<reference evidence="3" key="2">
    <citation type="journal article" date="2007" name="Science">
        <title>Draft genome sequence of the sexually transmitted pathogen Trichomonas vaginalis.</title>
        <authorList>
            <person name="Carlton J.M."/>
            <person name="Hirt R.P."/>
            <person name="Silva J.C."/>
            <person name="Delcher A.L."/>
            <person name="Schatz M."/>
            <person name="Zhao Q."/>
            <person name="Wortman J.R."/>
            <person name="Bidwell S.L."/>
            <person name="Alsmark U.C.M."/>
            <person name="Besteiro S."/>
            <person name="Sicheritz-Ponten T."/>
            <person name="Noel C.J."/>
            <person name="Dacks J.B."/>
            <person name="Foster P.G."/>
            <person name="Simillion C."/>
            <person name="Van de Peer Y."/>
            <person name="Miranda-Saavedra D."/>
            <person name="Barton G.J."/>
            <person name="Westrop G.D."/>
            <person name="Mueller S."/>
            <person name="Dessi D."/>
            <person name="Fiori P.L."/>
            <person name="Ren Q."/>
            <person name="Paulsen I."/>
            <person name="Zhang H."/>
            <person name="Bastida-Corcuera F.D."/>
            <person name="Simoes-Barbosa A."/>
            <person name="Brown M.T."/>
            <person name="Hayes R.D."/>
            <person name="Mukherjee M."/>
            <person name="Okumura C.Y."/>
            <person name="Schneider R."/>
            <person name="Smith A.J."/>
            <person name="Vanacova S."/>
            <person name="Villalvazo M."/>
            <person name="Haas B.J."/>
            <person name="Pertea M."/>
            <person name="Feldblyum T.V."/>
            <person name="Utterback T.R."/>
            <person name="Shu C.L."/>
            <person name="Osoegawa K."/>
            <person name="de Jong P.J."/>
            <person name="Hrdy I."/>
            <person name="Horvathova L."/>
            <person name="Zubacova Z."/>
            <person name="Dolezal P."/>
            <person name="Malik S.B."/>
            <person name="Logsdon J.M. Jr."/>
            <person name="Henze K."/>
            <person name="Gupta A."/>
            <person name="Wang C.C."/>
            <person name="Dunne R.L."/>
            <person name="Upcroft J.A."/>
            <person name="Upcroft P."/>
            <person name="White O."/>
            <person name="Salzberg S.L."/>
            <person name="Tang P."/>
            <person name="Chiu C.-H."/>
            <person name="Lee Y.-S."/>
            <person name="Embley T.M."/>
            <person name="Coombs G.H."/>
            <person name="Mottram J.C."/>
            <person name="Tachezy J."/>
            <person name="Fraser-Liggett C.M."/>
            <person name="Johnson P.J."/>
        </authorList>
    </citation>
    <scope>NUCLEOTIDE SEQUENCE [LARGE SCALE GENOMIC DNA]</scope>
    <source>
        <strain evidence="3">G3</strain>
    </source>
</reference>
<evidence type="ECO:0000313" key="3">
    <source>
        <dbReference type="EMBL" id="EAY09179.1"/>
    </source>
</evidence>
<feature type="domain" description="DUF3447" evidence="2">
    <location>
        <begin position="191"/>
        <end position="263"/>
    </location>
</feature>
<dbReference type="AlphaFoldDB" id="A2EDW3"/>
<evidence type="ECO:0000313" key="4">
    <source>
        <dbReference type="Proteomes" id="UP000001542"/>
    </source>
</evidence>